<dbReference type="EMBL" id="JAMXQS010000009">
    <property type="protein sequence ID" value="MCO6051820.1"/>
    <property type="molecule type" value="Genomic_DNA"/>
</dbReference>
<reference evidence="6 7" key="1">
    <citation type="submission" date="2022-06" db="EMBL/GenBank/DDBJ databases">
        <title>Mesorhizobium sp. strain RP14 Genome sequencing and assembly.</title>
        <authorList>
            <person name="Kim I."/>
        </authorList>
    </citation>
    <scope>NUCLEOTIDE SEQUENCE [LARGE SCALE GENOMIC DNA]</scope>
    <source>
        <strain evidence="7">RP14(2022)</strain>
    </source>
</reference>
<evidence type="ECO:0000256" key="1">
    <source>
        <dbReference type="ARBA" id="ARBA00004196"/>
    </source>
</evidence>
<sequence length="268" mass="29152">MTDKVQWQRLRRAAISMLAGIAALTGAGGPHASAEETTRIAVEGGFPPFNYLDSAGELKGFDIEIANALCEAAALRCELATHKWTEMIPDLIDNKIDAVISSMSITAERREKVAFTKAYYNSPSSYVVRKGAGVTAVDAATLKDLKLGVTLETSQAAYIKSQYGQSFSAQLFANSPELYKGLAEGKVDIILEDKLAVYDWLTNTKEGACCTFVGVDVSDPAYFGEGAGIAVRKEDEELRNKFNKALDTIVEDGTFDMINAKYFPFSIR</sequence>
<comment type="similarity">
    <text evidence="2 4">Belongs to the bacterial solute-binding protein 3 family.</text>
</comment>
<name>A0ABT1CAI0_9HYPH</name>
<evidence type="ECO:0000313" key="6">
    <source>
        <dbReference type="EMBL" id="MCO6051820.1"/>
    </source>
</evidence>
<keyword evidence="7" id="KW-1185">Reference proteome</keyword>
<comment type="caution">
    <text evidence="6">The sequence shown here is derived from an EMBL/GenBank/DDBJ whole genome shotgun (WGS) entry which is preliminary data.</text>
</comment>
<dbReference type="CDD" id="cd01001">
    <property type="entry name" value="PBP2_HisJ_LAO_like"/>
    <property type="match status" value="1"/>
</dbReference>
<dbReference type="Proteomes" id="UP001205906">
    <property type="component" value="Unassembled WGS sequence"/>
</dbReference>
<proteinExistence type="inferred from homology"/>
<evidence type="ECO:0000313" key="7">
    <source>
        <dbReference type="Proteomes" id="UP001205906"/>
    </source>
</evidence>
<accession>A0ABT1CAI0</accession>
<dbReference type="RefSeq" id="WP_252821771.1">
    <property type="nucleotide sequence ID" value="NZ_JAMXQS010000009.1"/>
</dbReference>
<keyword evidence="3" id="KW-0732">Signal</keyword>
<dbReference type="InterPro" id="IPR001638">
    <property type="entry name" value="Solute-binding_3/MltF_N"/>
</dbReference>
<dbReference type="PANTHER" id="PTHR35936">
    <property type="entry name" value="MEMBRANE-BOUND LYTIC MUREIN TRANSGLYCOSYLASE F"/>
    <property type="match status" value="1"/>
</dbReference>
<feature type="domain" description="Solute-binding protein family 3/N-terminal" evidence="5">
    <location>
        <begin position="37"/>
        <end position="266"/>
    </location>
</feature>
<dbReference type="SUPFAM" id="SSF53850">
    <property type="entry name" value="Periplasmic binding protein-like II"/>
    <property type="match status" value="1"/>
</dbReference>
<evidence type="ECO:0000259" key="5">
    <source>
        <dbReference type="SMART" id="SM00062"/>
    </source>
</evidence>
<gene>
    <name evidence="6" type="ORF">NGM99_18705</name>
</gene>
<dbReference type="InterPro" id="IPR018313">
    <property type="entry name" value="SBP_3_CS"/>
</dbReference>
<dbReference type="Pfam" id="PF00497">
    <property type="entry name" value="SBP_bac_3"/>
    <property type="match status" value="1"/>
</dbReference>
<dbReference type="Gene3D" id="3.40.190.10">
    <property type="entry name" value="Periplasmic binding protein-like II"/>
    <property type="match status" value="2"/>
</dbReference>
<dbReference type="PANTHER" id="PTHR35936:SF13">
    <property type="entry name" value="HISTIDINE-BINDING PERIPLASMIC PROTEIN"/>
    <property type="match status" value="1"/>
</dbReference>
<organism evidence="6 7">
    <name type="scientific">Mesorhizobium liriopis</name>
    <dbReference type="NCBI Taxonomy" id="2953882"/>
    <lineage>
        <taxon>Bacteria</taxon>
        <taxon>Pseudomonadati</taxon>
        <taxon>Pseudomonadota</taxon>
        <taxon>Alphaproteobacteria</taxon>
        <taxon>Hyphomicrobiales</taxon>
        <taxon>Phyllobacteriaceae</taxon>
        <taxon>Mesorhizobium</taxon>
    </lineage>
</organism>
<comment type="subcellular location">
    <subcellularLocation>
        <location evidence="1">Cell envelope</location>
    </subcellularLocation>
</comment>
<evidence type="ECO:0000256" key="4">
    <source>
        <dbReference type="RuleBase" id="RU003744"/>
    </source>
</evidence>
<dbReference type="SMART" id="SM00062">
    <property type="entry name" value="PBPb"/>
    <property type="match status" value="1"/>
</dbReference>
<evidence type="ECO:0000256" key="3">
    <source>
        <dbReference type="ARBA" id="ARBA00022729"/>
    </source>
</evidence>
<dbReference type="PROSITE" id="PS01039">
    <property type="entry name" value="SBP_BACTERIAL_3"/>
    <property type="match status" value="1"/>
</dbReference>
<evidence type="ECO:0000256" key="2">
    <source>
        <dbReference type="ARBA" id="ARBA00010333"/>
    </source>
</evidence>
<protein>
    <submittedName>
        <fullName evidence="6">Transporter substrate-binding domain-containing protein</fullName>
    </submittedName>
</protein>